<organism evidence="2 3">
    <name type="scientific">Fasciola gigantica</name>
    <name type="common">Giant liver fluke</name>
    <dbReference type="NCBI Taxonomy" id="46835"/>
    <lineage>
        <taxon>Eukaryota</taxon>
        <taxon>Metazoa</taxon>
        <taxon>Spiralia</taxon>
        <taxon>Lophotrochozoa</taxon>
        <taxon>Platyhelminthes</taxon>
        <taxon>Trematoda</taxon>
        <taxon>Digenea</taxon>
        <taxon>Plagiorchiida</taxon>
        <taxon>Echinostomata</taxon>
        <taxon>Echinostomatoidea</taxon>
        <taxon>Fasciolidae</taxon>
        <taxon>Fasciola</taxon>
    </lineage>
</organism>
<proteinExistence type="predicted"/>
<dbReference type="AlphaFoldDB" id="A0A504Z1N0"/>
<accession>A0A504Z1N0</accession>
<evidence type="ECO:0000313" key="3">
    <source>
        <dbReference type="Proteomes" id="UP000316759"/>
    </source>
</evidence>
<feature type="signal peptide" evidence="1">
    <location>
        <begin position="1"/>
        <end position="32"/>
    </location>
</feature>
<sequence>MCHCKMTTHGDAYWMHRWIVLLCIIWLRFSDGCKSTGESCGWLPEGHCCENHFCINDVCTKCKLLTETCLNSNECCNGACWKQKCTPFEEVRKELKNQT</sequence>
<protein>
    <submittedName>
        <fullName evidence="2">Uncharacterized protein</fullName>
    </submittedName>
</protein>
<dbReference type="OrthoDB" id="10446474at2759"/>
<keyword evidence="3" id="KW-1185">Reference proteome</keyword>
<dbReference type="EMBL" id="SUNJ01000371">
    <property type="protein sequence ID" value="TPP67713.1"/>
    <property type="molecule type" value="Genomic_DNA"/>
</dbReference>
<evidence type="ECO:0000256" key="1">
    <source>
        <dbReference type="SAM" id="SignalP"/>
    </source>
</evidence>
<evidence type="ECO:0000313" key="2">
    <source>
        <dbReference type="EMBL" id="TPP67713.1"/>
    </source>
</evidence>
<comment type="caution">
    <text evidence="2">The sequence shown here is derived from an EMBL/GenBank/DDBJ whole genome shotgun (WGS) entry which is preliminary data.</text>
</comment>
<reference evidence="2 3" key="1">
    <citation type="submission" date="2019-04" db="EMBL/GenBank/DDBJ databases">
        <title>Annotation for the trematode Fasciola gigantica.</title>
        <authorList>
            <person name="Choi Y.-J."/>
        </authorList>
    </citation>
    <scope>NUCLEOTIDE SEQUENCE [LARGE SCALE GENOMIC DNA]</scope>
    <source>
        <strain evidence="2">Uganda_cow_1</strain>
    </source>
</reference>
<name>A0A504Z1N0_FASGI</name>
<dbReference type="Proteomes" id="UP000316759">
    <property type="component" value="Unassembled WGS sequence"/>
</dbReference>
<feature type="chain" id="PRO_5021240166" evidence="1">
    <location>
        <begin position="33"/>
        <end position="99"/>
    </location>
</feature>
<keyword evidence="1" id="KW-0732">Signal</keyword>
<gene>
    <name evidence="2" type="ORF">FGIG_07251</name>
</gene>